<dbReference type="CDD" id="cd00268">
    <property type="entry name" value="DEADc"/>
    <property type="match status" value="1"/>
</dbReference>
<dbReference type="AlphaFoldDB" id="A0A8J6NAB3"/>
<dbReference type="GO" id="GO:0005524">
    <property type="term" value="F:ATP binding"/>
    <property type="evidence" value="ECO:0007669"/>
    <property type="project" value="UniProtKB-KW"/>
</dbReference>
<feature type="domain" description="Helicase C-terminal" evidence="9">
    <location>
        <begin position="253"/>
        <end position="404"/>
    </location>
</feature>
<dbReference type="EMBL" id="JACNLK010000013">
    <property type="protein sequence ID" value="MBC8207755.1"/>
    <property type="molecule type" value="Genomic_DNA"/>
</dbReference>
<dbReference type="GO" id="GO:0005829">
    <property type="term" value="C:cytosol"/>
    <property type="evidence" value="ECO:0007669"/>
    <property type="project" value="TreeGrafter"/>
</dbReference>
<accession>A0A8J6NAB3</accession>
<dbReference type="Pfam" id="PF00270">
    <property type="entry name" value="DEAD"/>
    <property type="match status" value="1"/>
</dbReference>
<evidence type="ECO:0000259" key="10">
    <source>
        <dbReference type="PROSITE" id="PS51195"/>
    </source>
</evidence>
<evidence type="ECO:0000259" key="9">
    <source>
        <dbReference type="PROSITE" id="PS51194"/>
    </source>
</evidence>
<feature type="region of interest" description="Disordered" evidence="7">
    <location>
        <begin position="398"/>
        <end position="446"/>
    </location>
</feature>
<dbReference type="GO" id="GO:0003724">
    <property type="term" value="F:RNA helicase activity"/>
    <property type="evidence" value="ECO:0007669"/>
    <property type="project" value="InterPro"/>
</dbReference>
<evidence type="ECO:0000313" key="12">
    <source>
        <dbReference type="Proteomes" id="UP000599024"/>
    </source>
</evidence>
<protein>
    <submittedName>
        <fullName evidence="11">DEAD/DEAH box helicase</fullName>
    </submittedName>
</protein>
<feature type="domain" description="DEAD-box RNA helicase Q" evidence="10">
    <location>
        <begin position="24"/>
        <end position="52"/>
    </location>
</feature>
<dbReference type="GO" id="GO:0016787">
    <property type="term" value="F:hydrolase activity"/>
    <property type="evidence" value="ECO:0007669"/>
    <property type="project" value="UniProtKB-KW"/>
</dbReference>
<dbReference type="InterPro" id="IPR044742">
    <property type="entry name" value="DEAD/DEAH_RhlB"/>
</dbReference>
<evidence type="ECO:0000259" key="8">
    <source>
        <dbReference type="PROSITE" id="PS51192"/>
    </source>
</evidence>
<evidence type="ECO:0000256" key="7">
    <source>
        <dbReference type="SAM" id="MobiDB-lite"/>
    </source>
</evidence>
<keyword evidence="4" id="KW-0067">ATP-binding</keyword>
<evidence type="ECO:0000256" key="4">
    <source>
        <dbReference type="ARBA" id="ARBA00022840"/>
    </source>
</evidence>
<keyword evidence="2" id="KW-0378">Hydrolase</keyword>
<feature type="compositionally biased region" description="Gly residues" evidence="7">
    <location>
        <begin position="423"/>
        <end position="437"/>
    </location>
</feature>
<gene>
    <name evidence="11" type="ORF">H8E79_01120</name>
</gene>
<comment type="caution">
    <text evidence="11">The sequence shown here is derived from an EMBL/GenBank/DDBJ whole genome shotgun (WGS) entry which is preliminary data.</text>
</comment>
<dbReference type="SMART" id="SM00490">
    <property type="entry name" value="HELICc"/>
    <property type="match status" value="1"/>
</dbReference>
<dbReference type="InterPro" id="IPR011545">
    <property type="entry name" value="DEAD/DEAH_box_helicase_dom"/>
</dbReference>
<dbReference type="Proteomes" id="UP000599024">
    <property type="component" value="Unassembled WGS sequence"/>
</dbReference>
<feature type="short sequence motif" description="Q motif" evidence="6">
    <location>
        <begin position="24"/>
        <end position="52"/>
    </location>
</feature>
<evidence type="ECO:0000256" key="3">
    <source>
        <dbReference type="ARBA" id="ARBA00022806"/>
    </source>
</evidence>
<dbReference type="PROSITE" id="PS51192">
    <property type="entry name" value="HELICASE_ATP_BIND_1"/>
    <property type="match status" value="1"/>
</dbReference>
<proteinExistence type="inferred from homology"/>
<dbReference type="SMART" id="SM00487">
    <property type="entry name" value="DEXDc"/>
    <property type="match status" value="1"/>
</dbReference>
<dbReference type="InterPro" id="IPR027417">
    <property type="entry name" value="P-loop_NTPase"/>
</dbReference>
<reference evidence="11 12" key="1">
    <citation type="submission" date="2020-08" db="EMBL/GenBank/DDBJ databases">
        <title>Bridging the membrane lipid divide: bacteria of the FCB group superphylum have the potential to synthesize archaeal ether lipids.</title>
        <authorList>
            <person name="Villanueva L."/>
            <person name="Von Meijenfeldt F.A.B."/>
            <person name="Westbye A.B."/>
            <person name="Yadav S."/>
            <person name="Hopmans E.C."/>
            <person name="Dutilh B.E."/>
            <person name="Sinninghe Damste J.S."/>
        </authorList>
    </citation>
    <scope>NUCLEOTIDE SEQUENCE [LARGE SCALE GENOMIC DNA]</scope>
    <source>
        <strain evidence="11">NIOZ-UU81</strain>
    </source>
</reference>
<evidence type="ECO:0000256" key="1">
    <source>
        <dbReference type="ARBA" id="ARBA00022741"/>
    </source>
</evidence>
<dbReference type="PANTHER" id="PTHR47959">
    <property type="entry name" value="ATP-DEPENDENT RNA HELICASE RHLE-RELATED"/>
    <property type="match status" value="1"/>
</dbReference>
<comment type="similarity">
    <text evidence="5">Belongs to the DEAD box helicase family.</text>
</comment>
<keyword evidence="3 11" id="KW-0347">Helicase</keyword>
<dbReference type="InterPro" id="IPR014014">
    <property type="entry name" value="RNA_helicase_DEAD_Q_motif"/>
</dbReference>
<dbReference type="Gene3D" id="3.40.50.300">
    <property type="entry name" value="P-loop containing nucleotide triphosphate hydrolases"/>
    <property type="match status" value="2"/>
</dbReference>
<evidence type="ECO:0000256" key="2">
    <source>
        <dbReference type="ARBA" id="ARBA00022801"/>
    </source>
</evidence>
<dbReference type="PROSITE" id="PS51194">
    <property type="entry name" value="HELICASE_CTER"/>
    <property type="match status" value="1"/>
</dbReference>
<dbReference type="Pfam" id="PF00271">
    <property type="entry name" value="Helicase_C"/>
    <property type="match status" value="1"/>
</dbReference>
<dbReference type="GO" id="GO:0003676">
    <property type="term" value="F:nucleic acid binding"/>
    <property type="evidence" value="ECO:0007669"/>
    <property type="project" value="InterPro"/>
</dbReference>
<dbReference type="CDD" id="cd18787">
    <property type="entry name" value="SF2_C_DEAD"/>
    <property type="match status" value="1"/>
</dbReference>
<evidence type="ECO:0000313" key="11">
    <source>
        <dbReference type="EMBL" id="MBC8207755.1"/>
    </source>
</evidence>
<dbReference type="PROSITE" id="PS51195">
    <property type="entry name" value="Q_MOTIF"/>
    <property type="match status" value="1"/>
</dbReference>
<evidence type="ECO:0000256" key="6">
    <source>
        <dbReference type="PROSITE-ProRule" id="PRU00552"/>
    </source>
</evidence>
<organism evidence="11 12">
    <name type="scientific">Candidatus Desulfatifera sulfidica</name>
    <dbReference type="NCBI Taxonomy" id="2841691"/>
    <lineage>
        <taxon>Bacteria</taxon>
        <taxon>Pseudomonadati</taxon>
        <taxon>Thermodesulfobacteriota</taxon>
        <taxon>Desulfobulbia</taxon>
        <taxon>Desulfobulbales</taxon>
        <taxon>Desulfobulbaceae</taxon>
        <taxon>Candidatus Desulfatifera</taxon>
    </lineage>
</organism>
<keyword evidence="1" id="KW-0547">Nucleotide-binding</keyword>
<name>A0A8J6NAB3_9BACT</name>
<dbReference type="SUPFAM" id="SSF52540">
    <property type="entry name" value="P-loop containing nucleoside triphosphate hydrolases"/>
    <property type="match status" value="1"/>
</dbReference>
<dbReference type="InterPro" id="IPR014001">
    <property type="entry name" value="Helicase_ATP-bd"/>
</dbReference>
<sequence>MKETAQALQTPTESSINKLSSVTLQGAFTDLRPELQRAVTAAGYTSPTPIQVQSMPYLLDGRDLIGTAQTGTGKTAAFVLPLLQRLAVNTQPYQKGTPRALILAPTRELAAQIGESIGSYGQFLRIRHTTIFGGVKQFHQVRALNRGVDILVATPGRLLDLMQQGFIKLNKVEVFVLDEVDCMLDMGFLPDIKRVLVQIPSERQTLFFSATMAPKMEQLARTMVCNPAQVTIAPEQPAVDRIVQKVLFVANENKNDLLVSVLGDSRVNKAIVFTQMKHVANRVVDTLQNAGIHGAAIHGNKSQGARIKALDGFKRGDFRVLVATDVAARGLDVDDITHVINYDLPMEAETYVHRIGRTARAGAEGDAISFCSAEDRSYLRDIERLLGTSVDADEDHAYHSEAARQSTAPAPKNFGRRSRPVRGGRGGRGGGGGGGRPRGAQSRKKR</sequence>
<evidence type="ECO:0000256" key="5">
    <source>
        <dbReference type="ARBA" id="ARBA00038437"/>
    </source>
</evidence>
<dbReference type="InterPro" id="IPR050079">
    <property type="entry name" value="DEAD_box_RNA_helicase"/>
</dbReference>
<dbReference type="PANTHER" id="PTHR47959:SF13">
    <property type="entry name" value="ATP-DEPENDENT RNA HELICASE RHLE"/>
    <property type="match status" value="1"/>
</dbReference>
<feature type="domain" description="Helicase ATP-binding" evidence="8">
    <location>
        <begin position="55"/>
        <end position="230"/>
    </location>
</feature>
<dbReference type="InterPro" id="IPR001650">
    <property type="entry name" value="Helicase_C-like"/>
</dbReference>